<dbReference type="PANTHER" id="PTHR38926">
    <property type="entry name" value="F-BOX DOMAIN CONTAINING PROTEIN, EXPRESSED"/>
    <property type="match status" value="1"/>
</dbReference>
<dbReference type="AlphaFoldDB" id="A0AA39NQV0"/>
<comment type="caution">
    <text evidence="1">The sequence shown here is derived from an EMBL/GenBank/DDBJ whole genome shotgun (WGS) entry which is preliminary data.</text>
</comment>
<dbReference type="Gene3D" id="1.20.1280.50">
    <property type="match status" value="1"/>
</dbReference>
<sequence length="500" mass="56678">MEQTYTDTHELQIYTYLRSNYIPADDEGVRVLDDIAFLERELAHINCQDREKKKNALDIRRSLIAPIRRLPIELLLKIFSFLPPERPPSDRDLSYSLPSRPSGTQEMPWVLSHVSSFWRATSLASPSLWTHIYVASKYVKSEQFLVQAALSRSQNCSLDLCLQMDLDGADREEIALEILKRAAPRCKSLRLDIPASTLMGLPCSFPLLQQLELHVEPHSYNLTTSVKMFMQSPQLQSVHFMEVRVPGEIQLPFTELHELSQVFIDSYDQLAAILKGAKDLMSLEAWPSGAYSSMSPIGSVAEKITHNKLAYFDTGFSALEHLTLPALEGLTVDEDDHQDGNEIRMEERMRVLPDFLERSKCRLRRLGLGYHDRVAKILPLIFGSPSLIALTHLEIYAVSATVYGLIGDTRLMPQLSDLSIRDEFELESGETSFFGVAAEAFDAMIEARKDRLKRLTLTSLEVERMSPTLMERIKQIEDDGIEVTFLGPGLCLLYPPKMSN</sequence>
<dbReference type="RefSeq" id="XP_060339970.1">
    <property type="nucleotide sequence ID" value="XM_060484096.1"/>
</dbReference>
<dbReference type="Gene3D" id="3.80.10.10">
    <property type="entry name" value="Ribonuclease Inhibitor"/>
    <property type="match status" value="1"/>
</dbReference>
<keyword evidence="2" id="KW-1185">Reference proteome</keyword>
<reference evidence="1" key="1">
    <citation type="submission" date="2023-06" db="EMBL/GenBank/DDBJ databases">
        <authorList>
            <consortium name="Lawrence Berkeley National Laboratory"/>
            <person name="Ahrendt S."/>
            <person name="Sahu N."/>
            <person name="Indic B."/>
            <person name="Wong-Bajracharya J."/>
            <person name="Merenyi Z."/>
            <person name="Ke H.-M."/>
            <person name="Monk M."/>
            <person name="Kocsube S."/>
            <person name="Drula E."/>
            <person name="Lipzen A."/>
            <person name="Balint B."/>
            <person name="Henrissat B."/>
            <person name="Andreopoulos B."/>
            <person name="Martin F.M."/>
            <person name="Harder C.B."/>
            <person name="Rigling D."/>
            <person name="Ford K.L."/>
            <person name="Foster G.D."/>
            <person name="Pangilinan J."/>
            <person name="Papanicolaou A."/>
            <person name="Barry K."/>
            <person name="LaButti K."/>
            <person name="Viragh M."/>
            <person name="Koriabine M."/>
            <person name="Yan M."/>
            <person name="Riley R."/>
            <person name="Champramary S."/>
            <person name="Plett K.L."/>
            <person name="Tsai I.J."/>
            <person name="Slot J."/>
            <person name="Sipos G."/>
            <person name="Plett J."/>
            <person name="Nagy L.G."/>
            <person name="Grigoriev I.V."/>
        </authorList>
    </citation>
    <scope>NUCLEOTIDE SEQUENCE</scope>
    <source>
        <strain evidence="1">CCBAS 213</strain>
    </source>
</reference>
<dbReference type="EMBL" id="JAUEPS010000001">
    <property type="protein sequence ID" value="KAK0470177.1"/>
    <property type="molecule type" value="Genomic_DNA"/>
</dbReference>
<gene>
    <name evidence="1" type="ORF">EV420DRAFT_94784</name>
</gene>
<organism evidence="1 2">
    <name type="scientific">Armillaria tabescens</name>
    <name type="common">Ringless honey mushroom</name>
    <name type="synonym">Agaricus tabescens</name>
    <dbReference type="NCBI Taxonomy" id="1929756"/>
    <lineage>
        <taxon>Eukaryota</taxon>
        <taxon>Fungi</taxon>
        <taxon>Dikarya</taxon>
        <taxon>Basidiomycota</taxon>
        <taxon>Agaricomycotina</taxon>
        <taxon>Agaricomycetes</taxon>
        <taxon>Agaricomycetidae</taxon>
        <taxon>Agaricales</taxon>
        <taxon>Marasmiineae</taxon>
        <taxon>Physalacriaceae</taxon>
        <taxon>Desarmillaria</taxon>
    </lineage>
</organism>
<proteinExistence type="predicted"/>
<dbReference type="PANTHER" id="PTHR38926:SF72">
    <property type="entry name" value="IM:7136021-RELATED"/>
    <property type="match status" value="1"/>
</dbReference>
<accession>A0AA39NQV0</accession>
<dbReference type="InterPro" id="IPR032675">
    <property type="entry name" value="LRR_dom_sf"/>
</dbReference>
<dbReference type="Proteomes" id="UP001175211">
    <property type="component" value="Unassembled WGS sequence"/>
</dbReference>
<name>A0AA39NQV0_ARMTA</name>
<protein>
    <recommendedName>
        <fullName evidence="3">F-box domain-containing protein</fullName>
    </recommendedName>
</protein>
<evidence type="ECO:0008006" key="3">
    <source>
        <dbReference type="Google" id="ProtNLM"/>
    </source>
</evidence>
<evidence type="ECO:0000313" key="2">
    <source>
        <dbReference type="Proteomes" id="UP001175211"/>
    </source>
</evidence>
<dbReference type="GeneID" id="85367644"/>
<evidence type="ECO:0000313" key="1">
    <source>
        <dbReference type="EMBL" id="KAK0470177.1"/>
    </source>
</evidence>